<keyword evidence="1" id="KW-0560">Oxidoreductase</keyword>
<gene>
    <name evidence="6" type="ORF">GCM10022255_014050</name>
</gene>
<feature type="domain" description="FAD-binding" evidence="5">
    <location>
        <begin position="174"/>
        <end position="396"/>
    </location>
</feature>
<evidence type="ECO:0000256" key="2">
    <source>
        <dbReference type="ARBA" id="ARBA00023033"/>
    </source>
</evidence>
<keyword evidence="7" id="KW-1185">Reference proteome</keyword>
<keyword evidence="2" id="KW-0503">Monooxygenase</keyword>
<dbReference type="Pfam" id="PF01494">
    <property type="entry name" value="FAD_binding_3"/>
    <property type="match status" value="1"/>
</dbReference>
<evidence type="ECO:0000313" key="7">
    <source>
        <dbReference type="Proteomes" id="UP001500620"/>
    </source>
</evidence>
<feature type="region of interest" description="Disordered" evidence="3">
    <location>
        <begin position="92"/>
        <end position="134"/>
    </location>
</feature>
<dbReference type="InterPro" id="IPR036188">
    <property type="entry name" value="FAD/NAD-bd_sf"/>
</dbReference>
<evidence type="ECO:0000259" key="4">
    <source>
        <dbReference type="Pfam" id="PF01266"/>
    </source>
</evidence>
<dbReference type="SUPFAM" id="SSF51905">
    <property type="entry name" value="FAD/NAD(P)-binding domain"/>
    <property type="match status" value="1"/>
</dbReference>
<proteinExistence type="predicted"/>
<sequence>MRAIVVGGGIGGLATARGLALRGWDVTVLERQPTLEAAGAGLSLWPNALLALDWLGLGDRVRAAGAPITGGGLRTASGTWLTRVRMTAPPVDAPSTAHPVTAPHPAGGVPHGAGGAAHLAHPAHAAGGVPHPADAAGGVPHAAGGAAYLAHPAGGASDGGAGVGAGGPIVVHRADLHEILADGLEVRTGAEVRDVRELDADLIVGADGIGSVVRAAYAPQVRIRDSGQVSWRAVVPAEAMGGALEGGETMGPGGLRFGHVPMGRRGVYWYAAAPAPLRTDAKETQLDQLRRAFGGWHVPIPALLAATDPATLLHHPLLDLHPVAPMRFGARTALVGDAAHAMTPNLGQGACQALEDAVTLAGFVPAGDTGRDGEVEAALRRYDAERRPRVALVARRSWQVGRVAGARGAVASAVVRTLARLTPASATTRGAERIAAWTPPTPSPVVAPAGPGGGRP</sequence>
<name>A0ABP8D0L4_9ACTN</name>
<comment type="caution">
    <text evidence="6">The sequence shown here is derived from an EMBL/GenBank/DDBJ whole genome shotgun (WGS) entry which is preliminary data.</text>
</comment>
<dbReference type="InterPro" id="IPR006076">
    <property type="entry name" value="FAD-dep_OxRdtase"/>
</dbReference>
<dbReference type="PANTHER" id="PTHR13789">
    <property type="entry name" value="MONOOXYGENASE"/>
    <property type="match status" value="1"/>
</dbReference>
<dbReference type="RefSeq" id="WP_345122501.1">
    <property type="nucleotide sequence ID" value="NZ_BAABAT010000003.1"/>
</dbReference>
<evidence type="ECO:0000256" key="1">
    <source>
        <dbReference type="ARBA" id="ARBA00023002"/>
    </source>
</evidence>
<dbReference type="Gene3D" id="3.50.50.60">
    <property type="entry name" value="FAD/NAD(P)-binding domain"/>
    <property type="match status" value="2"/>
</dbReference>
<evidence type="ECO:0000256" key="3">
    <source>
        <dbReference type="SAM" id="MobiDB-lite"/>
    </source>
</evidence>
<reference evidence="7" key="1">
    <citation type="journal article" date="2019" name="Int. J. Syst. Evol. Microbiol.">
        <title>The Global Catalogue of Microorganisms (GCM) 10K type strain sequencing project: providing services to taxonomists for standard genome sequencing and annotation.</title>
        <authorList>
            <consortium name="The Broad Institute Genomics Platform"/>
            <consortium name="The Broad Institute Genome Sequencing Center for Infectious Disease"/>
            <person name="Wu L."/>
            <person name="Ma J."/>
        </authorList>
    </citation>
    <scope>NUCLEOTIDE SEQUENCE [LARGE SCALE GENOMIC DNA]</scope>
    <source>
        <strain evidence="7">JCM 17441</strain>
    </source>
</reference>
<dbReference type="InterPro" id="IPR002938">
    <property type="entry name" value="FAD-bd"/>
</dbReference>
<organism evidence="6 7">
    <name type="scientific">Dactylosporangium darangshiense</name>
    <dbReference type="NCBI Taxonomy" id="579108"/>
    <lineage>
        <taxon>Bacteria</taxon>
        <taxon>Bacillati</taxon>
        <taxon>Actinomycetota</taxon>
        <taxon>Actinomycetes</taxon>
        <taxon>Micromonosporales</taxon>
        <taxon>Micromonosporaceae</taxon>
        <taxon>Dactylosporangium</taxon>
    </lineage>
</organism>
<evidence type="ECO:0008006" key="8">
    <source>
        <dbReference type="Google" id="ProtNLM"/>
    </source>
</evidence>
<evidence type="ECO:0000259" key="5">
    <source>
        <dbReference type="Pfam" id="PF01494"/>
    </source>
</evidence>
<dbReference type="PRINTS" id="PR00420">
    <property type="entry name" value="RNGMNOXGNASE"/>
</dbReference>
<dbReference type="EMBL" id="BAABAT010000003">
    <property type="protein sequence ID" value="GAA4245690.1"/>
    <property type="molecule type" value="Genomic_DNA"/>
</dbReference>
<evidence type="ECO:0000313" key="6">
    <source>
        <dbReference type="EMBL" id="GAA4245690.1"/>
    </source>
</evidence>
<accession>A0ABP8D0L4</accession>
<feature type="compositionally biased region" description="Low complexity" evidence="3">
    <location>
        <begin position="116"/>
        <end position="134"/>
    </location>
</feature>
<feature type="domain" description="FAD dependent oxidoreductase" evidence="4">
    <location>
        <begin position="3"/>
        <end position="40"/>
    </location>
</feature>
<dbReference type="Pfam" id="PF01266">
    <property type="entry name" value="DAO"/>
    <property type="match status" value="1"/>
</dbReference>
<dbReference type="Proteomes" id="UP001500620">
    <property type="component" value="Unassembled WGS sequence"/>
</dbReference>
<protein>
    <recommendedName>
        <fullName evidence="8">Monooxygenase</fullName>
    </recommendedName>
</protein>
<dbReference type="InterPro" id="IPR050493">
    <property type="entry name" value="FAD-dep_Monooxygenase_BioMet"/>
</dbReference>
<dbReference type="PANTHER" id="PTHR13789:SF309">
    <property type="entry name" value="PUTATIVE (AFU_ORTHOLOGUE AFUA_6G14510)-RELATED"/>
    <property type="match status" value="1"/>
</dbReference>